<dbReference type="STRING" id="561365.SAMN05660866_00286"/>
<name>A0A1T4ZTI7_9FLAO</name>
<keyword evidence="2" id="KW-1185">Reference proteome</keyword>
<sequence>MLDCTDNECKLIFYRNHDKLRTKVDSCIENFQKLKLEIFNYTDGILHT</sequence>
<evidence type="ECO:0000313" key="2">
    <source>
        <dbReference type="Proteomes" id="UP000190339"/>
    </source>
</evidence>
<evidence type="ECO:0000313" key="1">
    <source>
        <dbReference type="EMBL" id="SKB26008.1"/>
    </source>
</evidence>
<proteinExistence type="predicted"/>
<protein>
    <submittedName>
        <fullName evidence="1">Uncharacterized protein</fullName>
    </submittedName>
</protein>
<dbReference type="EMBL" id="FUYL01000001">
    <property type="protein sequence ID" value="SKB26008.1"/>
    <property type="molecule type" value="Genomic_DNA"/>
</dbReference>
<organism evidence="1 2">
    <name type="scientific">Maribacter arcticus</name>
    <dbReference type="NCBI Taxonomy" id="561365"/>
    <lineage>
        <taxon>Bacteria</taxon>
        <taxon>Pseudomonadati</taxon>
        <taxon>Bacteroidota</taxon>
        <taxon>Flavobacteriia</taxon>
        <taxon>Flavobacteriales</taxon>
        <taxon>Flavobacteriaceae</taxon>
        <taxon>Maribacter</taxon>
    </lineage>
</organism>
<gene>
    <name evidence="1" type="ORF">SAMN05660866_00286</name>
</gene>
<dbReference type="Proteomes" id="UP000190339">
    <property type="component" value="Unassembled WGS sequence"/>
</dbReference>
<accession>A0A1T4ZTI7</accession>
<dbReference type="AlphaFoldDB" id="A0A1T4ZTI7"/>
<reference evidence="2" key="1">
    <citation type="submission" date="2017-02" db="EMBL/GenBank/DDBJ databases">
        <authorList>
            <person name="Varghese N."/>
            <person name="Submissions S."/>
        </authorList>
    </citation>
    <scope>NUCLEOTIDE SEQUENCE [LARGE SCALE GENOMIC DNA]</scope>
    <source>
        <strain evidence="2">DSM 23546</strain>
    </source>
</reference>